<dbReference type="EMBL" id="JARVKF010000135">
    <property type="protein sequence ID" value="KAK9422028.1"/>
    <property type="molecule type" value="Genomic_DNA"/>
</dbReference>
<evidence type="ECO:0000256" key="4">
    <source>
        <dbReference type="ARBA" id="ARBA00022827"/>
    </source>
</evidence>
<name>A0ABR2V529_9PEZI</name>
<evidence type="ECO:0000313" key="9">
    <source>
        <dbReference type="Proteomes" id="UP001408356"/>
    </source>
</evidence>
<evidence type="ECO:0000256" key="1">
    <source>
        <dbReference type="ARBA" id="ARBA00001974"/>
    </source>
</evidence>
<dbReference type="InterPro" id="IPR002938">
    <property type="entry name" value="FAD-bd"/>
</dbReference>
<comment type="pathway">
    <text evidence="2">Secondary metabolite biosynthesis.</text>
</comment>
<feature type="domain" description="FAD-binding" evidence="7">
    <location>
        <begin position="106"/>
        <end position="383"/>
    </location>
</feature>
<dbReference type="Proteomes" id="UP001408356">
    <property type="component" value="Unassembled WGS sequence"/>
</dbReference>
<dbReference type="SUPFAM" id="SSF51905">
    <property type="entry name" value="FAD/NAD(P)-binding domain"/>
    <property type="match status" value="1"/>
</dbReference>
<reference evidence="8 9" key="1">
    <citation type="journal article" date="2024" name="J. Plant Pathol.">
        <title>Sequence and assembly of the genome of Seiridium unicorne, isolate CBS 538.82, causal agent of cypress canker disease.</title>
        <authorList>
            <person name="Scali E."/>
            <person name="Rocca G.D."/>
            <person name="Danti R."/>
            <person name="Garbelotto M."/>
            <person name="Barberini S."/>
            <person name="Baroncelli R."/>
            <person name="Emiliani G."/>
        </authorList>
    </citation>
    <scope>NUCLEOTIDE SEQUENCE [LARGE SCALE GENOMIC DNA]</scope>
    <source>
        <strain evidence="8 9">BM-138-508</strain>
    </source>
</reference>
<evidence type="ECO:0000256" key="6">
    <source>
        <dbReference type="ARBA" id="ARBA00023033"/>
    </source>
</evidence>
<dbReference type="Pfam" id="PF01494">
    <property type="entry name" value="FAD_binding_3"/>
    <property type="match status" value="2"/>
</dbReference>
<evidence type="ECO:0000256" key="2">
    <source>
        <dbReference type="ARBA" id="ARBA00005179"/>
    </source>
</evidence>
<evidence type="ECO:0000313" key="8">
    <source>
        <dbReference type="EMBL" id="KAK9422028.1"/>
    </source>
</evidence>
<dbReference type="PANTHER" id="PTHR47178">
    <property type="entry name" value="MONOOXYGENASE, FAD-BINDING"/>
    <property type="match status" value="1"/>
</dbReference>
<accession>A0ABR2V529</accession>
<gene>
    <name evidence="8" type="ORF">SUNI508_05036</name>
</gene>
<feature type="domain" description="FAD-binding" evidence="7">
    <location>
        <begin position="11"/>
        <end position="44"/>
    </location>
</feature>
<dbReference type="PRINTS" id="PR00420">
    <property type="entry name" value="RNGMNOXGNASE"/>
</dbReference>
<dbReference type="Gene3D" id="3.50.50.60">
    <property type="entry name" value="FAD/NAD(P)-binding domain"/>
    <property type="match status" value="1"/>
</dbReference>
<dbReference type="PANTHER" id="PTHR47178:SF3">
    <property type="entry name" value="FAD-BINDING DOMAIN-CONTAINING PROTEIN"/>
    <property type="match status" value="1"/>
</dbReference>
<keyword evidence="4" id="KW-0274">FAD</keyword>
<keyword evidence="6" id="KW-0503">Monooxygenase</keyword>
<proteinExistence type="predicted"/>
<comment type="cofactor">
    <cofactor evidence="1">
        <name>FAD</name>
        <dbReference type="ChEBI" id="CHEBI:57692"/>
    </cofactor>
</comment>
<keyword evidence="5" id="KW-0560">Oxidoreductase</keyword>
<keyword evidence="9" id="KW-1185">Reference proteome</keyword>
<evidence type="ECO:0000259" key="7">
    <source>
        <dbReference type="Pfam" id="PF01494"/>
    </source>
</evidence>
<keyword evidence="3" id="KW-0285">Flavoprotein</keyword>
<dbReference type="InterPro" id="IPR036188">
    <property type="entry name" value="FAD/NAD-bd_sf"/>
</dbReference>
<protein>
    <recommendedName>
        <fullName evidence="7">FAD-binding domain-containing protein</fullName>
    </recommendedName>
</protein>
<evidence type="ECO:0000256" key="3">
    <source>
        <dbReference type="ARBA" id="ARBA00022630"/>
    </source>
</evidence>
<sequence length="431" mass="47580">MTTSGTTTSELPVLIIGAGSCGLAIANGLKRAGIAYKVIEKDASVKLRSDGKERDWAIACHWSSPILAELIGPEKWSRITEVQVDPNTPTPELDIAKMLNGATGEVVNELPFPKFYRFLRSRLRALMAEDIDIAYGKKLSSLSYAEDGASVTVHYEDGTSEQGRLVIGADGSNSKVRRQLLGPDQAKLKQLPLNATFINASFTREQALFLRSYHPLVTVIAHPDNMMSMLALLDAPDQDEPEGWRFCFYISWRAPVETQEAEAAVMGVRERLQQAKERSRAYADPLKSAHAWLPDNHETVYWTRNMNWDPSLPEHAWDNHGGLVTLAGDAAHAMTYHRGQGLNHALDDAGKIVKLLSSSSGRSQHELINVYETEMRARAGEEVRLSEMNSLMLHDWSRLKESPLMTRVLAKGSSDKVATEGNKTAAVGSSN</sequence>
<comment type="caution">
    <text evidence="8">The sequence shown here is derived from an EMBL/GenBank/DDBJ whole genome shotgun (WGS) entry which is preliminary data.</text>
</comment>
<evidence type="ECO:0000256" key="5">
    <source>
        <dbReference type="ARBA" id="ARBA00023002"/>
    </source>
</evidence>
<organism evidence="8 9">
    <name type="scientific">Seiridium unicorne</name>
    <dbReference type="NCBI Taxonomy" id="138068"/>
    <lineage>
        <taxon>Eukaryota</taxon>
        <taxon>Fungi</taxon>
        <taxon>Dikarya</taxon>
        <taxon>Ascomycota</taxon>
        <taxon>Pezizomycotina</taxon>
        <taxon>Sordariomycetes</taxon>
        <taxon>Xylariomycetidae</taxon>
        <taxon>Amphisphaeriales</taxon>
        <taxon>Sporocadaceae</taxon>
        <taxon>Seiridium</taxon>
    </lineage>
</organism>